<proteinExistence type="predicted"/>
<dbReference type="EMBL" id="CARXXK010000002">
    <property type="protein sequence ID" value="CAI6355163.1"/>
    <property type="molecule type" value="Genomic_DNA"/>
</dbReference>
<sequence length="187" mass="22311">MNFSKFICLNNILSLDKLFCQFVDELDSWWLDVTDLSYEITRIHSSTNKHTIIIDDEEVVQFSIPASNNWNDALILACLINMETKRTLSNIFDHITILMCVLKFNFIDKKSLKKKLKELVIKNYLIILFDNTHKIYNLNIEHIWNEINKNIHTNKYVNEILAIRRDTYYTTAVFYDVTLFLLFLYQQ</sequence>
<gene>
    <name evidence="1" type="ORF">MEUPH1_LOCUS11050</name>
</gene>
<keyword evidence="2" id="KW-1185">Reference proteome</keyword>
<organism evidence="1 2">
    <name type="scientific">Macrosiphum euphorbiae</name>
    <name type="common">potato aphid</name>
    <dbReference type="NCBI Taxonomy" id="13131"/>
    <lineage>
        <taxon>Eukaryota</taxon>
        <taxon>Metazoa</taxon>
        <taxon>Ecdysozoa</taxon>
        <taxon>Arthropoda</taxon>
        <taxon>Hexapoda</taxon>
        <taxon>Insecta</taxon>
        <taxon>Pterygota</taxon>
        <taxon>Neoptera</taxon>
        <taxon>Paraneoptera</taxon>
        <taxon>Hemiptera</taxon>
        <taxon>Sternorrhyncha</taxon>
        <taxon>Aphidomorpha</taxon>
        <taxon>Aphidoidea</taxon>
        <taxon>Aphididae</taxon>
        <taxon>Macrosiphini</taxon>
        <taxon>Macrosiphum</taxon>
    </lineage>
</organism>
<evidence type="ECO:0000313" key="2">
    <source>
        <dbReference type="Proteomes" id="UP001160148"/>
    </source>
</evidence>
<name>A0AAV0WHB0_9HEMI</name>
<accession>A0AAV0WHB0</accession>
<evidence type="ECO:0000313" key="1">
    <source>
        <dbReference type="EMBL" id="CAI6355163.1"/>
    </source>
</evidence>
<reference evidence="1 2" key="1">
    <citation type="submission" date="2023-01" db="EMBL/GenBank/DDBJ databases">
        <authorList>
            <person name="Whitehead M."/>
        </authorList>
    </citation>
    <scope>NUCLEOTIDE SEQUENCE [LARGE SCALE GENOMIC DNA]</scope>
</reference>
<comment type="caution">
    <text evidence="1">The sequence shown here is derived from an EMBL/GenBank/DDBJ whole genome shotgun (WGS) entry which is preliminary data.</text>
</comment>
<dbReference type="Proteomes" id="UP001160148">
    <property type="component" value="Unassembled WGS sequence"/>
</dbReference>
<protein>
    <submittedName>
        <fullName evidence="1">Uncharacterized protein</fullName>
    </submittedName>
</protein>
<dbReference type="AlphaFoldDB" id="A0AAV0WHB0"/>